<sequence length="188" mass="20400">MKKHILPAIKLTALCIVLLAIVYPISVWAIAQLSPNQGKGDLIKHNNKTYYSNIGQSFTSNQYFNSRPSAVDYNAAGSAGSNKGPSNEEYLKQVQARIDTILLKNPGIVKSDIPADLVTTSGSGLDPNFSVQAAKIQVKRIAKIRNIDEAKINNLIVQNTEKPLAGMFGPEKINVLKLNIALDQLSGK</sequence>
<comment type="similarity">
    <text evidence="11">Belongs to the KdpC family.</text>
</comment>
<evidence type="ECO:0000256" key="10">
    <source>
        <dbReference type="ARBA" id="ARBA00023136"/>
    </source>
</evidence>
<name>A0ABT3Y7Q6_9FLAO</name>
<comment type="subunit">
    <text evidence="11">The system is composed of three essential subunits: KdpA, KdpB and KdpC.</text>
</comment>
<dbReference type="HAMAP" id="MF_00276">
    <property type="entry name" value="KdpC"/>
    <property type="match status" value="1"/>
</dbReference>
<dbReference type="PIRSF" id="PIRSF001296">
    <property type="entry name" value="K_ATPase_KdpC"/>
    <property type="match status" value="1"/>
</dbReference>
<dbReference type="RefSeq" id="WP_267282640.1">
    <property type="nucleotide sequence ID" value="NZ_JAOVZV010000021.1"/>
</dbReference>
<evidence type="ECO:0000256" key="6">
    <source>
        <dbReference type="ARBA" id="ARBA00022840"/>
    </source>
</evidence>
<keyword evidence="13" id="KW-1185">Reference proteome</keyword>
<dbReference type="NCBIfam" id="TIGR00681">
    <property type="entry name" value="kdpC"/>
    <property type="match status" value="1"/>
</dbReference>
<keyword evidence="5 11" id="KW-0547">Nucleotide-binding</keyword>
<keyword evidence="1 11" id="KW-0813">Transport</keyword>
<reference evidence="12" key="1">
    <citation type="submission" date="2022-10" db="EMBL/GenBank/DDBJ databases">
        <title>Chryseobacterium sp. nov., a novel bacterial species.</title>
        <authorList>
            <person name="Cao Y."/>
        </authorList>
    </citation>
    <scope>NUCLEOTIDE SEQUENCE</scope>
    <source>
        <strain evidence="12">KC 927</strain>
    </source>
</reference>
<evidence type="ECO:0000256" key="1">
    <source>
        <dbReference type="ARBA" id="ARBA00022448"/>
    </source>
</evidence>
<evidence type="ECO:0000256" key="11">
    <source>
        <dbReference type="HAMAP-Rule" id="MF_00276"/>
    </source>
</evidence>
<dbReference type="Pfam" id="PF02669">
    <property type="entry name" value="KdpC"/>
    <property type="match status" value="1"/>
</dbReference>
<protein>
    <recommendedName>
        <fullName evidence="11">Potassium-transporting ATPase KdpC subunit</fullName>
    </recommendedName>
    <alternativeName>
        <fullName evidence="11">ATP phosphohydrolase [potassium-transporting] C chain</fullName>
    </alternativeName>
    <alternativeName>
        <fullName evidence="11">Potassium-binding and translocating subunit C</fullName>
    </alternativeName>
    <alternativeName>
        <fullName evidence="11">Potassium-translocating ATPase C chain</fullName>
    </alternativeName>
</protein>
<keyword evidence="4 11" id="KW-0812">Transmembrane</keyword>
<gene>
    <name evidence="11" type="primary">kdpC</name>
    <name evidence="12" type="ORF">OEA66_17700</name>
</gene>
<dbReference type="EMBL" id="JAOVZV010000021">
    <property type="protein sequence ID" value="MCX8534187.1"/>
    <property type="molecule type" value="Genomic_DNA"/>
</dbReference>
<keyword evidence="3 11" id="KW-0633">Potassium transport</keyword>
<evidence type="ECO:0000256" key="4">
    <source>
        <dbReference type="ARBA" id="ARBA00022692"/>
    </source>
</evidence>
<comment type="function">
    <text evidence="11">Part of the high-affinity ATP-driven potassium transport (or Kdp) system, which catalyzes the hydrolysis of ATP coupled with the electrogenic transport of potassium into the cytoplasm. This subunit acts as a catalytic chaperone that increases the ATP-binding affinity of the ATP-hydrolyzing subunit KdpB by the formation of a transient KdpB/KdpC/ATP ternary complex.</text>
</comment>
<accession>A0ABT3Y7Q6</accession>
<comment type="subcellular location">
    <subcellularLocation>
        <location evidence="11">Cell membrane</location>
        <topology evidence="11">Single-pass membrane protein</topology>
    </subcellularLocation>
</comment>
<dbReference type="PANTHER" id="PTHR30042">
    <property type="entry name" value="POTASSIUM-TRANSPORTING ATPASE C CHAIN"/>
    <property type="match status" value="1"/>
</dbReference>
<keyword evidence="6 11" id="KW-0067">ATP-binding</keyword>
<keyword evidence="10 11" id="KW-0472">Membrane</keyword>
<evidence type="ECO:0000256" key="2">
    <source>
        <dbReference type="ARBA" id="ARBA00022475"/>
    </source>
</evidence>
<comment type="caution">
    <text evidence="12">The sequence shown here is derived from an EMBL/GenBank/DDBJ whole genome shotgun (WGS) entry which is preliminary data.</text>
</comment>
<dbReference type="InterPro" id="IPR003820">
    <property type="entry name" value="KdpC"/>
</dbReference>
<evidence type="ECO:0000256" key="9">
    <source>
        <dbReference type="ARBA" id="ARBA00023065"/>
    </source>
</evidence>
<evidence type="ECO:0000256" key="8">
    <source>
        <dbReference type="ARBA" id="ARBA00022989"/>
    </source>
</evidence>
<dbReference type="NCBIfam" id="NF010606">
    <property type="entry name" value="PRK14002.1"/>
    <property type="match status" value="1"/>
</dbReference>
<organism evidence="12 13">
    <name type="scientific">Chryseobacterium luquanense</name>
    <dbReference type="NCBI Taxonomy" id="2983766"/>
    <lineage>
        <taxon>Bacteria</taxon>
        <taxon>Pseudomonadati</taxon>
        <taxon>Bacteroidota</taxon>
        <taxon>Flavobacteriia</taxon>
        <taxon>Flavobacteriales</taxon>
        <taxon>Weeksellaceae</taxon>
        <taxon>Chryseobacterium group</taxon>
        <taxon>Chryseobacterium</taxon>
    </lineage>
</organism>
<dbReference type="Proteomes" id="UP001070176">
    <property type="component" value="Unassembled WGS sequence"/>
</dbReference>
<proteinExistence type="inferred from homology"/>
<evidence type="ECO:0000256" key="7">
    <source>
        <dbReference type="ARBA" id="ARBA00022958"/>
    </source>
</evidence>
<evidence type="ECO:0000313" key="13">
    <source>
        <dbReference type="Proteomes" id="UP001070176"/>
    </source>
</evidence>
<dbReference type="PANTHER" id="PTHR30042:SF2">
    <property type="entry name" value="POTASSIUM-TRANSPORTING ATPASE KDPC SUBUNIT"/>
    <property type="match status" value="1"/>
</dbReference>
<evidence type="ECO:0000256" key="3">
    <source>
        <dbReference type="ARBA" id="ARBA00022538"/>
    </source>
</evidence>
<evidence type="ECO:0000256" key="5">
    <source>
        <dbReference type="ARBA" id="ARBA00022741"/>
    </source>
</evidence>
<keyword evidence="8 11" id="KW-1133">Transmembrane helix</keyword>
<keyword evidence="7 11" id="KW-0630">Potassium</keyword>
<keyword evidence="2 11" id="KW-1003">Cell membrane</keyword>
<keyword evidence="9 11" id="KW-0406">Ion transport</keyword>
<dbReference type="NCBIfam" id="NF001454">
    <property type="entry name" value="PRK00315.1"/>
    <property type="match status" value="1"/>
</dbReference>
<evidence type="ECO:0000313" key="12">
    <source>
        <dbReference type="EMBL" id="MCX8534187.1"/>
    </source>
</evidence>